<proteinExistence type="predicted"/>
<dbReference type="AlphaFoldDB" id="A0A916SH25"/>
<reference evidence="1" key="1">
    <citation type="journal article" date="2014" name="Int. J. Syst. Evol. Microbiol.">
        <title>Complete genome sequence of Corynebacterium casei LMG S-19264T (=DSM 44701T), isolated from a smear-ripened cheese.</title>
        <authorList>
            <consortium name="US DOE Joint Genome Institute (JGI-PGF)"/>
            <person name="Walter F."/>
            <person name="Albersmeier A."/>
            <person name="Kalinowski J."/>
            <person name="Ruckert C."/>
        </authorList>
    </citation>
    <scope>NUCLEOTIDE SEQUENCE</scope>
    <source>
        <strain evidence="1">CGMCC 1.15322</strain>
    </source>
</reference>
<sequence length="62" mass="6860">MIAPQACSAYRQQGTVRVSLRLTRQARVCPHSLFMQDALRVKKVMREAQNAAGLAPGKALQH</sequence>
<dbReference type="EMBL" id="BMIG01000005">
    <property type="protein sequence ID" value="GGA97077.1"/>
    <property type="molecule type" value="Genomic_DNA"/>
</dbReference>
<reference evidence="1" key="2">
    <citation type="submission" date="2020-09" db="EMBL/GenBank/DDBJ databases">
        <authorList>
            <person name="Sun Q."/>
            <person name="Zhou Y."/>
        </authorList>
    </citation>
    <scope>NUCLEOTIDE SEQUENCE</scope>
    <source>
        <strain evidence="1">CGMCC 1.15322</strain>
    </source>
</reference>
<gene>
    <name evidence="1" type="ORF">GCM10011496_17690</name>
</gene>
<comment type="caution">
    <text evidence="1">The sequence shown here is derived from an EMBL/GenBank/DDBJ whole genome shotgun (WGS) entry which is preliminary data.</text>
</comment>
<evidence type="ECO:0000313" key="2">
    <source>
        <dbReference type="Proteomes" id="UP000620596"/>
    </source>
</evidence>
<accession>A0A916SH25</accession>
<evidence type="ECO:0000313" key="1">
    <source>
        <dbReference type="EMBL" id="GGA97077.1"/>
    </source>
</evidence>
<protein>
    <submittedName>
        <fullName evidence="1">Uncharacterized protein</fullName>
    </submittedName>
</protein>
<organism evidence="1 2">
    <name type="scientific">Polaromonas eurypsychrophila</name>
    <dbReference type="NCBI Taxonomy" id="1614635"/>
    <lineage>
        <taxon>Bacteria</taxon>
        <taxon>Pseudomonadati</taxon>
        <taxon>Pseudomonadota</taxon>
        <taxon>Betaproteobacteria</taxon>
        <taxon>Burkholderiales</taxon>
        <taxon>Comamonadaceae</taxon>
        <taxon>Polaromonas</taxon>
    </lineage>
</organism>
<dbReference type="Proteomes" id="UP000620596">
    <property type="component" value="Unassembled WGS sequence"/>
</dbReference>
<keyword evidence="2" id="KW-1185">Reference proteome</keyword>
<name>A0A916SH25_9BURK</name>